<dbReference type="SUPFAM" id="SSF52402">
    <property type="entry name" value="Adenine nucleotide alpha hydrolases-like"/>
    <property type="match status" value="2"/>
</dbReference>
<proteinExistence type="inferred from homology"/>
<dbReference type="Proteomes" id="UP000756710">
    <property type="component" value="Unassembled WGS sequence"/>
</dbReference>
<dbReference type="Pfam" id="PF00582">
    <property type="entry name" value="Usp"/>
    <property type="match status" value="2"/>
</dbReference>
<evidence type="ECO:0000259" key="2">
    <source>
        <dbReference type="Pfam" id="PF00582"/>
    </source>
</evidence>
<evidence type="ECO:0000313" key="3">
    <source>
        <dbReference type="EMBL" id="CDR04208.1"/>
    </source>
</evidence>
<reference evidence="4 5" key="2">
    <citation type="submission" date="2021-03" db="EMBL/GenBank/DDBJ databases">
        <title>Genomic Encyclopedia of Type Strains, Phase IV (KMG-IV): sequencing the most valuable type-strain genomes for metagenomic binning, comparative biology and taxonomic classification.</title>
        <authorList>
            <person name="Goeker M."/>
        </authorList>
    </citation>
    <scope>NUCLEOTIDE SEQUENCE [LARGE SCALE GENOMIC DNA]</scope>
    <source>
        <strain evidence="4 5">DSM 41954</strain>
    </source>
</reference>
<accession>A0A060ZEW8</accession>
<evidence type="ECO:0000313" key="5">
    <source>
        <dbReference type="Proteomes" id="UP000756710"/>
    </source>
</evidence>
<dbReference type="HOGENOM" id="CLU_049301_2_3_11"/>
<dbReference type="PANTHER" id="PTHR46268:SF6">
    <property type="entry name" value="UNIVERSAL STRESS PROTEIN UP12"/>
    <property type="match status" value="1"/>
</dbReference>
<sequence>MTRPAGKPMRDGRVVVGLDGSDSAWAALDRAVAEARRRDATLEIVHAWPWARTDPVAFDPDSEPRRPAVEIARTVLRLAMSRAQERDPHLRIVPTLTAQDAVPELLRIGEDASLIVIGTRGLGGFTGLLLGSVGLRLAAHTRRPLLVVRGGSPMAYGPEGHGKVLVGVESGADAAAARFAFEEAARRRARLRVLYAWPKSRVFAGDHALPAREVVALRAEREQTVAHGMVAGLREEFGHIRVREHTTHSAPAQALVEASRAADVLVLAVHRRTPRLGMQLGPVTHAALHHAHCPVVLVPVE</sequence>
<dbReference type="EMBL" id="JAGGLR010000009">
    <property type="protein sequence ID" value="MBP2062544.1"/>
    <property type="molecule type" value="Genomic_DNA"/>
</dbReference>
<name>A0A060ZEW8_9ACTN</name>
<keyword evidence="5" id="KW-1185">Reference proteome</keyword>
<dbReference type="RefSeq" id="WP_052701212.1">
    <property type="nucleotide sequence ID" value="NZ_BAABDR010000025.1"/>
</dbReference>
<reference evidence="3" key="1">
    <citation type="submission" date="2014-05" db="EMBL/GenBank/DDBJ databases">
        <authorList>
            <person name="Horn Fabian"/>
        </authorList>
    </citation>
    <scope>NUCLEOTIDE SEQUENCE</scope>
</reference>
<dbReference type="InterPro" id="IPR006015">
    <property type="entry name" value="Universal_stress_UspA"/>
</dbReference>
<dbReference type="PANTHER" id="PTHR46268">
    <property type="entry name" value="STRESS RESPONSE PROTEIN NHAX"/>
    <property type="match status" value="1"/>
</dbReference>
<dbReference type="InterPro" id="IPR014729">
    <property type="entry name" value="Rossmann-like_a/b/a_fold"/>
</dbReference>
<dbReference type="EMBL" id="LK022848">
    <property type="protein sequence ID" value="CDR04208.1"/>
    <property type="molecule type" value="Genomic_DNA"/>
</dbReference>
<dbReference type="InterPro" id="IPR006016">
    <property type="entry name" value="UspA"/>
</dbReference>
<evidence type="ECO:0000313" key="4">
    <source>
        <dbReference type="EMBL" id="MBP2062544.1"/>
    </source>
</evidence>
<feature type="domain" description="UspA" evidence="2">
    <location>
        <begin position="13"/>
        <end position="149"/>
    </location>
</feature>
<dbReference type="AlphaFoldDB" id="A0A060ZEW8"/>
<evidence type="ECO:0000256" key="1">
    <source>
        <dbReference type="ARBA" id="ARBA00008791"/>
    </source>
</evidence>
<dbReference type="PRINTS" id="PR01438">
    <property type="entry name" value="UNVRSLSTRESS"/>
</dbReference>
<comment type="similarity">
    <text evidence="1">Belongs to the universal stress protein A family.</text>
</comment>
<feature type="domain" description="UspA" evidence="2">
    <location>
        <begin position="163"/>
        <end position="299"/>
    </location>
</feature>
<protein>
    <submittedName>
        <fullName evidence="4">Nucleotide-binding universal stress UspA family protein</fullName>
    </submittedName>
    <submittedName>
        <fullName evidence="3">UspA domain-containing protein</fullName>
    </submittedName>
</protein>
<organism evidence="3">
    <name type="scientific">Streptomyces iranensis</name>
    <dbReference type="NCBI Taxonomy" id="576784"/>
    <lineage>
        <taxon>Bacteria</taxon>
        <taxon>Bacillati</taxon>
        <taxon>Actinomycetota</taxon>
        <taxon>Actinomycetes</taxon>
        <taxon>Kitasatosporales</taxon>
        <taxon>Streptomycetaceae</taxon>
        <taxon>Streptomyces</taxon>
        <taxon>Streptomyces violaceusniger group</taxon>
    </lineage>
</organism>
<dbReference type="Gene3D" id="3.40.50.620">
    <property type="entry name" value="HUPs"/>
    <property type="match status" value="2"/>
</dbReference>
<gene>
    <name evidence="4" type="ORF">J2Z30_003563</name>
    <name evidence="3" type="ORF">SIRAN1555</name>
</gene>